<keyword evidence="2" id="KW-1185">Reference proteome</keyword>
<dbReference type="Proteomes" id="UP000787201">
    <property type="component" value="Unassembled WGS sequence"/>
</dbReference>
<reference evidence="1 2" key="1">
    <citation type="submission" date="2021-06" db="EMBL/GenBank/DDBJ databases">
        <authorList>
            <person name="Stanton E."/>
        </authorList>
    </citation>
    <scope>NUCLEOTIDE SEQUENCE [LARGE SCALE GENOMIC DNA]</scope>
    <source>
        <strain evidence="1 2">2021EL-00146</strain>
    </source>
</reference>
<gene>
    <name evidence="1" type="ORF">KQV47_11695</name>
</gene>
<accession>A0ABS6GDG3</accession>
<evidence type="ECO:0000313" key="2">
    <source>
        <dbReference type="Proteomes" id="UP000787201"/>
    </source>
</evidence>
<sequence>MSIQQATGVMSQPTTTYNQAAVEKILDALEQTGELAYLARVASPYGFQITGRWASTKKNILTTLSNPDLANKLATEKTLRMIFLRIITSINHFYSIDYIKGGDVNGISKFVGFTNFEKVFNDAFPLKLDESNGLPPSQGNFITAVEDMGDGIAVIFSYVLMKKISGRSKLRANQYPVQYFNTVFIPNDLSRVEYRIDRKLGRRACDRALVDLRMKFIEFLAENKVSLQVESVNFFKAIDNIYKDKAFGRLVQVDFIEPKSDEDATLRCRTKPSYDARNRNVVETKDGDLSKIDGLRVRGVAVRFDYKIGDENLTNEIGFDPNKKDWAENDFCDTFYFSKMSENMSHFGVINDILKRAL</sequence>
<proteinExistence type="predicted"/>
<organism evidence="1 2">
    <name type="scientific">Enterobacter sichuanensis</name>
    <dbReference type="NCBI Taxonomy" id="2071710"/>
    <lineage>
        <taxon>Bacteria</taxon>
        <taxon>Pseudomonadati</taxon>
        <taxon>Pseudomonadota</taxon>
        <taxon>Gammaproteobacteria</taxon>
        <taxon>Enterobacterales</taxon>
        <taxon>Enterobacteriaceae</taxon>
        <taxon>Enterobacter</taxon>
        <taxon>Enterobacter cloacae complex</taxon>
    </lineage>
</organism>
<name>A0ABS6GDG3_9ENTR</name>
<evidence type="ECO:0000313" key="1">
    <source>
        <dbReference type="EMBL" id="MBU5924851.1"/>
    </source>
</evidence>
<comment type="caution">
    <text evidence="1">The sequence shown here is derived from an EMBL/GenBank/DDBJ whole genome shotgun (WGS) entry which is preliminary data.</text>
</comment>
<dbReference type="EMBL" id="JAHLTI010000007">
    <property type="protein sequence ID" value="MBU5924851.1"/>
    <property type="molecule type" value="Genomic_DNA"/>
</dbReference>
<protein>
    <submittedName>
        <fullName evidence="1">Uncharacterized protein</fullName>
    </submittedName>
</protein>
<dbReference type="RefSeq" id="WP_094085155.1">
    <property type="nucleotide sequence ID" value="NZ_JAHLTI010000007.1"/>
</dbReference>